<accession>A0A0D0DGN0</accession>
<dbReference type="AlphaFoldDB" id="A0A0D0DGN0"/>
<feature type="chain" id="PRO_5002220822" evidence="1">
    <location>
        <begin position="25"/>
        <end position="94"/>
    </location>
</feature>
<reference evidence="3" key="2">
    <citation type="submission" date="2015-01" db="EMBL/GenBank/DDBJ databases">
        <title>Evolutionary Origins and Diversification of the Mycorrhizal Mutualists.</title>
        <authorList>
            <consortium name="DOE Joint Genome Institute"/>
            <consortium name="Mycorrhizal Genomics Consortium"/>
            <person name="Kohler A."/>
            <person name="Kuo A."/>
            <person name="Nagy L.G."/>
            <person name="Floudas D."/>
            <person name="Copeland A."/>
            <person name="Barry K.W."/>
            <person name="Cichocki N."/>
            <person name="Veneault-Fourrey C."/>
            <person name="LaButti K."/>
            <person name="Lindquist E.A."/>
            <person name="Lipzen A."/>
            <person name="Lundell T."/>
            <person name="Morin E."/>
            <person name="Murat C."/>
            <person name="Riley R."/>
            <person name="Ohm R."/>
            <person name="Sun H."/>
            <person name="Tunlid A."/>
            <person name="Henrissat B."/>
            <person name="Grigoriev I.V."/>
            <person name="Hibbett D.S."/>
            <person name="Martin F."/>
        </authorList>
    </citation>
    <scope>NUCLEOTIDE SEQUENCE [LARGE SCALE GENOMIC DNA]</scope>
    <source>
        <strain evidence="3">Ve08.2h10</strain>
    </source>
</reference>
<dbReference type="HOGENOM" id="CLU_150821_1_0_1"/>
<keyword evidence="1" id="KW-0732">Signal</keyword>
<evidence type="ECO:0000313" key="2">
    <source>
        <dbReference type="EMBL" id="KIK77090.1"/>
    </source>
</evidence>
<proteinExistence type="predicted"/>
<feature type="signal peptide" evidence="1">
    <location>
        <begin position="1"/>
        <end position="24"/>
    </location>
</feature>
<organism evidence="2 3">
    <name type="scientific">Paxillus rubicundulus Ve08.2h10</name>
    <dbReference type="NCBI Taxonomy" id="930991"/>
    <lineage>
        <taxon>Eukaryota</taxon>
        <taxon>Fungi</taxon>
        <taxon>Dikarya</taxon>
        <taxon>Basidiomycota</taxon>
        <taxon>Agaricomycotina</taxon>
        <taxon>Agaricomycetes</taxon>
        <taxon>Agaricomycetidae</taxon>
        <taxon>Boletales</taxon>
        <taxon>Paxilineae</taxon>
        <taxon>Paxillaceae</taxon>
        <taxon>Paxillus</taxon>
    </lineage>
</organism>
<sequence>MKTFVTLLATLASLSAYTIVGVHAQCITCRSSMDGAALHDTCITGDVTTCEYENQAGLSFYCYYDSQGSLRDHSNPSCVKNVGTSKGPTCGQCS</sequence>
<dbReference type="Proteomes" id="UP000054538">
    <property type="component" value="Unassembled WGS sequence"/>
</dbReference>
<dbReference type="InParanoid" id="A0A0D0DGN0"/>
<dbReference type="EMBL" id="KN827148">
    <property type="protein sequence ID" value="KIK77090.1"/>
    <property type="molecule type" value="Genomic_DNA"/>
</dbReference>
<name>A0A0D0DGN0_9AGAM</name>
<evidence type="ECO:0000256" key="1">
    <source>
        <dbReference type="SAM" id="SignalP"/>
    </source>
</evidence>
<protein>
    <submittedName>
        <fullName evidence="2">Uncharacterized protein</fullName>
    </submittedName>
</protein>
<evidence type="ECO:0000313" key="3">
    <source>
        <dbReference type="Proteomes" id="UP000054538"/>
    </source>
</evidence>
<reference evidence="2 3" key="1">
    <citation type="submission" date="2014-04" db="EMBL/GenBank/DDBJ databases">
        <authorList>
            <consortium name="DOE Joint Genome Institute"/>
            <person name="Kuo A."/>
            <person name="Kohler A."/>
            <person name="Jargeat P."/>
            <person name="Nagy L.G."/>
            <person name="Floudas D."/>
            <person name="Copeland A."/>
            <person name="Barry K.W."/>
            <person name="Cichocki N."/>
            <person name="Veneault-Fourrey C."/>
            <person name="LaButti K."/>
            <person name="Lindquist E.A."/>
            <person name="Lipzen A."/>
            <person name="Lundell T."/>
            <person name="Morin E."/>
            <person name="Murat C."/>
            <person name="Sun H."/>
            <person name="Tunlid A."/>
            <person name="Henrissat B."/>
            <person name="Grigoriev I.V."/>
            <person name="Hibbett D.S."/>
            <person name="Martin F."/>
            <person name="Nordberg H.P."/>
            <person name="Cantor M.N."/>
            <person name="Hua S.X."/>
        </authorList>
    </citation>
    <scope>NUCLEOTIDE SEQUENCE [LARGE SCALE GENOMIC DNA]</scope>
    <source>
        <strain evidence="2 3">Ve08.2h10</strain>
    </source>
</reference>
<keyword evidence="3" id="KW-1185">Reference proteome</keyword>
<gene>
    <name evidence="2" type="ORF">PAXRUDRAFT_835120</name>
</gene>